<feature type="domain" description="HTH luxR-type" evidence="4">
    <location>
        <begin position="148"/>
        <end position="213"/>
    </location>
</feature>
<dbReference type="PROSITE" id="PS50043">
    <property type="entry name" value="HTH_LUXR_2"/>
    <property type="match status" value="1"/>
</dbReference>
<dbReference type="Gene3D" id="3.40.50.2300">
    <property type="match status" value="1"/>
</dbReference>
<keyword evidence="2" id="KW-0238">DNA-binding</keyword>
<name>A0A643G6W6_9BURK</name>
<dbReference type="RefSeq" id="WP_150983561.1">
    <property type="nucleotide sequence ID" value="NZ_CP062803.1"/>
</dbReference>
<dbReference type="PROSITE" id="PS50110">
    <property type="entry name" value="RESPONSE_REGULATORY"/>
    <property type="match status" value="1"/>
</dbReference>
<dbReference type="CDD" id="cd17535">
    <property type="entry name" value="REC_NarL-like"/>
    <property type="match status" value="1"/>
</dbReference>
<evidence type="ECO:0000313" key="6">
    <source>
        <dbReference type="EMBL" id="QOT74725.1"/>
    </source>
</evidence>
<dbReference type="SUPFAM" id="SSF46894">
    <property type="entry name" value="C-terminal effector domain of the bipartite response regulators"/>
    <property type="match status" value="1"/>
</dbReference>
<gene>
    <name evidence="6" type="ORF">F7R26_010595</name>
</gene>
<protein>
    <submittedName>
        <fullName evidence="6">Response regulator</fullName>
    </submittedName>
</protein>
<evidence type="ECO:0000256" key="3">
    <source>
        <dbReference type="PROSITE-ProRule" id="PRU00169"/>
    </source>
</evidence>
<dbReference type="InterPro" id="IPR000792">
    <property type="entry name" value="Tscrpt_reg_LuxR_C"/>
</dbReference>
<sequence>MKKTKIILADDHPLVLIGVREVIEQDLRFVVVDSASGPSDLIAKIPVARPDIIVTDFAMPGDSVFGDGLKLIAYLTRTFPDVKLLVLTMLTNPIIVSALYDAGVHGVVFKGDSLNDILAALFAIRSNRRYIPASLQASLRASSGAESVGERIKTLSPREYEVLRHFVGGESVQDIARHFNRSIKTVSGHKVAAMQKLGITTDQQLITFCITTELFQ</sequence>
<proteinExistence type="predicted"/>
<keyword evidence="1 3" id="KW-0597">Phosphoprotein</keyword>
<dbReference type="GO" id="GO:0000160">
    <property type="term" value="P:phosphorelay signal transduction system"/>
    <property type="evidence" value="ECO:0007669"/>
    <property type="project" value="InterPro"/>
</dbReference>
<evidence type="ECO:0000313" key="7">
    <source>
        <dbReference type="Proteomes" id="UP000397656"/>
    </source>
</evidence>
<dbReference type="InterPro" id="IPR016032">
    <property type="entry name" value="Sig_transdc_resp-reg_C-effctor"/>
</dbReference>
<dbReference type="Proteomes" id="UP000397656">
    <property type="component" value="Chromosome 1"/>
</dbReference>
<accession>A0A643G6W6</accession>
<evidence type="ECO:0000256" key="2">
    <source>
        <dbReference type="ARBA" id="ARBA00023125"/>
    </source>
</evidence>
<feature type="domain" description="Response regulatory" evidence="5">
    <location>
        <begin position="5"/>
        <end position="125"/>
    </location>
</feature>
<dbReference type="InterPro" id="IPR058245">
    <property type="entry name" value="NreC/VraR/RcsB-like_REC"/>
</dbReference>
<dbReference type="InterPro" id="IPR039420">
    <property type="entry name" value="WalR-like"/>
</dbReference>
<evidence type="ECO:0000259" key="4">
    <source>
        <dbReference type="PROSITE" id="PS50043"/>
    </source>
</evidence>
<dbReference type="SMART" id="SM00448">
    <property type="entry name" value="REC"/>
    <property type="match status" value="1"/>
</dbReference>
<dbReference type="GO" id="GO:0006355">
    <property type="term" value="P:regulation of DNA-templated transcription"/>
    <property type="evidence" value="ECO:0007669"/>
    <property type="project" value="InterPro"/>
</dbReference>
<dbReference type="PRINTS" id="PR00038">
    <property type="entry name" value="HTHLUXR"/>
</dbReference>
<dbReference type="SUPFAM" id="SSF52172">
    <property type="entry name" value="CheY-like"/>
    <property type="match status" value="1"/>
</dbReference>
<reference evidence="6 7" key="1">
    <citation type="submission" date="2020-10" db="EMBL/GenBank/DDBJ databases">
        <title>Complete genome sequence of Cupriavidus basilensis CCUG 49340T.</title>
        <authorList>
            <person name="Salva-Serra F."/>
            <person name="Donoso R.A."/>
            <person name="Cho K.H."/>
            <person name="Yoo J.A."/>
            <person name="Lee K."/>
            <person name="Yoon S.-H."/>
            <person name="Perez-Pantoja D."/>
            <person name="Moore E.R.B."/>
        </authorList>
    </citation>
    <scope>NUCLEOTIDE SEQUENCE [LARGE SCALE GENOMIC DNA]</scope>
    <source>
        <strain evidence="7">CCUG 49340</strain>
    </source>
</reference>
<dbReference type="InterPro" id="IPR001789">
    <property type="entry name" value="Sig_transdc_resp-reg_receiver"/>
</dbReference>
<dbReference type="CDD" id="cd06170">
    <property type="entry name" value="LuxR_C_like"/>
    <property type="match status" value="1"/>
</dbReference>
<evidence type="ECO:0000259" key="5">
    <source>
        <dbReference type="PROSITE" id="PS50110"/>
    </source>
</evidence>
<dbReference type="Pfam" id="PF00072">
    <property type="entry name" value="Response_reg"/>
    <property type="match status" value="1"/>
</dbReference>
<dbReference type="Pfam" id="PF00196">
    <property type="entry name" value="GerE"/>
    <property type="match status" value="1"/>
</dbReference>
<dbReference type="PANTHER" id="PTHR43214:SF17">
    <property type="entry name" value="TRANSCRIPTIONAL REGULATORY PROTEIN RCSB"/>
    <property type="match status" value="1"/>
</dbReference>
<dbReference type="EMBL" id="CP062803">
    <property type="protein sequence ID" value="QOT74725.1"/>
    <property type="molecule type" value="Genomic_DNA"/>
</dbReference>
<evidence type="ECO:0000256" key="1">
    <source>
        <dbReference type="ARBA" id="ARBA00022553"/>
    </source>
</evidence>
<feature type="modified residue" description="4-aspartylphosphate" evidence="3">
    <location>
        <position position="56"/>
    </location>
</feature>
<dbReference type="GO" id="GO:0003677">
    <property type="term" value="F:DNA binding"/>
    <property type="evidence" value="ECO:0007669"/>
    <property type="project" value="UniProtKB-KW"/>
</dbReference>
<organism evidence="6 7">
    <name type="scientific">Cupriavidus basilensis</name>
    <dbReference type="NCBI Taxonomy" id="68895"/>
    <lineage>
        <taxon>Bacteria</taxon>
        <taxon>Pseudomonadati</taxon>
        <taxon>Pseudomonadota</taxon>
        <taxon>Betaproteobacteria</taxon>
        <taxon>Burkholderiales</taxon>
        <taxon>Burkholderiaceae</taxon>
        <taxon>Cupriavidus</taxon>
    </lineage>
</organism>
<dbReference type="SMART" id="SM00421">
    <property type="entry name" value="HTH_LUXR"/>
    <property type="match status" value="1"/>
</dbReference>
<dbReference type="GeneID" id="98401354"/>
<dbReference type="PANTHER" id="PTHR43214">
    <property type="entry name" value="TWO-COMPONENT RESPONSE REGULATOR"/>
    <property type="match status" value="1"/>
</dbReference>
<dbReference type="InterPro" id="IPR011006">
    <property type="entry name" value="CheY-like_superfamily"/>
</dbReference>
<dbReference type="AlphaFoldDB" id="A0A643G6W6"/>
<dbReference type="PROSITE" id="PS00622">
    <property type="entry name" value="HTH_LUXR_1"/>
    <property type="match status" value="1"/>
</dbReference>